<dbReference type="EMBL" id="CP118868">
    <property type="protein sequence ID" value="WEG36020.1"/>
    <property type="molecule type" value="Genomic_DNA"/>
</dbReference>
<evidence type="ECO:0000313" key="9">
    <source>
        <dbReference type="EMBL" id="WEG36020.1"/>
    </source>
</evidence>
<dbReference type="InterPro" id="IPR001789">
    <property type="entry name" value="Sig_transdc_resp-reg_receiver"/>
</dbReference>
<dbReference type="Pfam" id="PF00072">
    <property type="entry name" value="Response_reg"/>
    <property type="match status" value="1"/>
</dbReference>
<dbReference type="SMART" id="SM00342">
    <property type="entry name" value="HTH_ARAC"/>
    <property type="match status" value="1"/>
</dbReference>
<dbReference type="CDD" id="cd17536">
    <property type="entry name" value="REC_YesN-like"/>
    <property type="match status" value="1"/>
</dbReference>
<feature type="domain" description="Response regulatory" evidence="8">
    <location>
        <begin position="6"/>
        <end position="123"/>
    </location>
</feature>
<comment type="function">
    <text evidence="5">May play the central regulatory role in sporulation. It may be an element of the effector pathway responsible for the activation of sporulation genes in response to nutritional stress. Spo0A may act in concert with spo0H (a sigma factor) to control the expression of some genes that are critical to the sporulation process.</text>
</comment>
<feature type="domain" description="HTH araC/xylS-type" evidence="7">
    <location>
        <begin position="149"/>
        <end position="247"/>
    </location>
</feature>
<dbReference type="RefSeq" id="WP_315572038.1">
    <property type="nucleotide sequence ID" value="NZ_CP118868.1"/>
</dbReference>
<keyword evidence="6" id="KW-0597">Phosphoprotein</keyword>
<sequence length="249" mass="28572">MTDNLRIVIVEDEYYVRKGLINSFPWQDIGCEIVGEADNGANGLKVIMEQQPHLVIADIEMPLLDGISMVEQLIKQGYKGEYIFLTSHQNFSYVYRALKLEVVDYLLKPFKNEELQSNLEKVKVKVGLNQTAVQETVVDEINFKNTLIRQAVLYVRENYAQEITSNSVAEHLNISSAYFCRTFKKETGYTFGHYLAYYRIHKAAHLLQDSDMRISEVAAACGIADSNYFSQIFKKIKGVTPKEYQSNRN</sequence>
<evidence type="ECO:0000256" key="1">
    <source>
        <dbReference type="ARBA" id="ARBA00018672"/>
    </source>
</evidence>
<keyword evidence="2" id="KW-0805">Transcription regulation</keyword>
<protein>
    <recommendedName>
        <fullName evidence="1">Stage 0 sporulation protein A homolog</fullName>
    </recommendedName>
</protein>
<dbReference type="PROSITE" id="PS00041">
    <property type="entry name" value="HTH_ARAC_FAMILY_1"/>
    <property type="match status" value="1"/>
</dbReference>
<dbReference type="Pfam" id="PF12833">
    <property type="entry name" value="HTH_18"/>
    <property type="match status" value="1"/>
</dbReference>
<evidence type="ECO:0000256" key="4">
    <source>
        <dbReference type="ARBA" id="ARBA00023163"/>
    </source>
</evidence>
<proteinExistence type="predicted"/>
<dbReference type="PANTHER" id="PTHR43280:SF2">
    <property type="entry name" value="HTH-TYPE TRANSCRIPTIONAL REGULATOR EXSA"/>
    <property type="match status" value="1"/>
</dbReference>
<dbReference type="PROSITE" id="PS01124">
    <property type="entry name" value="HTH_ARAC_FAMILY_2"/>
    <property type="match status" value="1"/>
</dbReference>
<keyword evidence="10" id="KW-1185">Reference proteome</keyword>
<evidence type="ECO:0000313" key="10">
    <source>
        <dbReference type="Proteomes" id="UP001220478"/>
    </source>
</evidence>
<feature type="modified residue" description="4-aspartylphosphate" evidence="6">
    <location>
        <position position="58"/>
    </location>
</feature>
<dbReference type="InterPro" id="IPR018060">
    <property type="entry name" value="HTH_AraC"/>
</dbReference>
<dbReference type="InterPro" id="IPR018062">
    <property type="entry name" value="HTH_AraC-typ_CS"/>
</dbReference>
<dbReference type="Gene3D" id="3.40.50.2300">
    <property type="match status" value="1"/>
</dbReference>
<dbReference type="SUPFAM" id="SSF52172">
    <property type="entry name" value="CheY-like"/>
    <property type="match status" value="1"/>
</dbReference>
<name>A0ABY8CB22_9FIRM</name>
<evidence type="ECO:0000256" key="6">
    <source>
        <dbReference type="PROSITE-ProRule" id="PRU00169"/>
    </source>
</evidence>
<dbReference type="InterPro" id="IPR009057">
    <property type="entry name" value="Homeodomain-like_sf"/>
</dbReference>
<evidence type="ECO:0000259" key="8">
    <source>
        <dbReference type="PROSITE" id="PS50110"/>
    </source>
</evidence>
<gene>
    <name evidence="9" type="ORF">PYS61_02285</name>
</gene>
<evidence type="ECO:0000259" key="7">
    <source>
        <dbReference type="PROSITE" id="PS01124"/>
    </source>
</evidence>
<dbReference type="Proteomes" id="UP001220478">
    <property type="component" value="Chromosome"/>
</dbReference>
<dbReference type="SUPFAM" id="SSF46689">
    <property type="entry name" value="Homeodomain-like"/>
    <property type="match status" value="2"/>
</dbReference>
<evidence type="ECO:0000256" key="2">
    <source>
        <dbReference type="ARBA" id="ARBA00023015"/>
    </source>
</evidence>
<organism evidence="9 10">
    <name type="scientific">Amygdalobacter indicium</name>
    <dbReference type="NCBI Taxonomy" id="3029272"/>
    <lineage>
        <taxon>Bacteria</taxon>
        <taxon>Bacillati</taxon>
        <taxon>Bacillota</taxon>
        <taxon>Clostridia</taxon>
        <taxon>Eubacteriales</taxon>
        <taxon>Oscillospiraceae</taxon>
        <taxon>Amygdalobacter</taxon>
    </lineage>
</organism>
<accession>A0ABY8CB22</accession>
<dbReference type="PRINTS" id="PR00032">
    <property type="entry name" value="HTHARAC"/>
</dbReference>
<dbReference type="InterPro" id="IPR020449">
    <property type="entry name" value="Tscrpt_reg_AraC-type_HTH"/>
</dbReference>
<keyword evidence="4" id="KW-0804">Transcription</keyword>
<dbReference type="PROSITE" id="PS50110">
    <property type="entry name" value="RESPONSE_REGULATORY"/>
    <property type="match status" value="1"/>
</dbReference>
<evidence type="ECO:0000256" key="3">
    <source>
        <dbReference type="ARBA" id="ARBA00023125"/>
    </source>
</evidence>
<dbReference type="SMART" id="SM00448">
    <property type="entry name" value="REC"/>
    <property type="match status" value="1"/>
</dbReference>
<evidence type="ECO:0000256" key="5">
    <source>
        <dbReference type="ARBA" id="ARBA00024867"/>
    </source>
</evidence>
<reference evidence="9 10" key="1">
    <citation type="submission" date="2023-02" db="EMBL/GenBank/DDBJ databases">
        <title>Novel Oscillospiraceae bacterial genomes.</title>
        <authorList>
            <person name="Srinivasan S."/>
            <person name="Austin M.N."/>
            <person name="Fiedler T.L."/>
            <person name="Strenk S.M."/>
            <person name="Agnew K.J."/>
            <person name="Nagana Gowda G.A."/>
            <person name="Raftery D."/>
            <person name="Beamer M.A."/>
            <person name="Achilles S.L."/>
            <person name="Wiesenfeld H.C."/>
            <person name="Fredricks D.N."/>
            <person name="Hillier S.L."/>
        </authorList>
    </citation>
    <scope>NUCLEOTIDE SEQUENCE [LARGE SCALE GENOMIC DNA]</scope>
    <source>
        <strain evidence="9 10">CHIC02 1186E3-8</strain>
    </source>
</reference>
<dbReference type="InterPro" id="IPR011006">
    <property type="entry name" value="CheY-like_superfamily"/>
</dbReference>
<dbReference type="Gene3D" id="1.10.10.60">
    <property type="entry name" value="Homeodomain-like"/>
    <property type="match status" value="2"/>
</dbReference>
<keyword evidence="3" id="KW-0238">DNA-binding</keyword>
<dbReference type="PANTHER" id="PTHR43280">
    <property type="entry name" value="ARAC-FAMILY TRANSCRIPTIONAL REGULATOR"/>
    <property type="match status" value="1"/>
</dbReference>